<dbReference type="Proteomes" id="UP000288405">
    <property type="component" value="Unassembled WGS sequence"/>
</dbReference>
<sequence>MSGRLTWERLPLLALIFFFFSSVRLAGKHLYQAVPVLAGLFIAVDRVRDFIPHILVGFLVLLLITTVLRYRRFFFVTEEGRIRVRQGVFRKVELNLDYDRIQQADVEQPAYFRPFGLAVLKLQSAGSKAQEVEVAGIRSARAQQVQRDILAEQQAAATAHVDVERSADTALSSVTPEQADFGFTLRNAEVLRIGLMQNVFVVVGVLATLLFSNPYVGQRVRDRIETVFEQFPSTAEAVLVVGSVTLFALVIFVLGTVLFYFNQYYGYRLVRQGDRVRYQAGFTSTLSRSFRVQKLQQVDIRQSWMGRLLQRFQIRISQAGGHAQKQDGKFTIPCAHQALLEDIRSDLRLTSPQWQSVHWSYFPQHVALLTLVAGLFFGVWVALGVFVFLLVVRLRWWRRFAYHFDGLWLALRHGFIGQREMWMPAAKMQAVTRTQGPLQRVLGVANLHISSAAGVLHIASVPLEEAKALQAQLLDVTRSDYRRWM</sequence>
<dbReference type="PIRSF" id="PIRSF026631">
    <property type="entry name" value="UCP026631"/>
    <property type="match status" value="1"/>
</dbReference>
<protein>
    <recommendedName>
        <fullName evidence="2">YdbS-like PH domain-containing protein</fullName>
    </recommendedName>
</protein>
<feature type="domain" description="YdbS-like PH" evidence="2">
    <location>
        <begin position="70"/>
        <end position="147"/>
    </location>
</feature>
<feature type="transmembrane region" description="Helical" evidence="1">
    <location>
        <begin position="50"/>
        <end position="68"/>
    </location>
</feature>
<comment type="caution">
    <text evidence="3">The sequence shown here is derived from an EMBL/GenBank/DDBJ whole genome shotgun (WGS) entry which is preliminary data.</text>
</comment>
<feature type="domain" description="YdbS-like PH" evidence="2">
    <location>
        <begin position="397"/>
        <end position="473"/>
    </location>
</feature>
<dbReference type="OrthoDB" id="155986at2"/>
<feature type="transmembrane region" description="Helical" evidence="1">
    <location>
        <begin position="195"/>
        <end position="217"/>
    </location>
</feature>
<name>A0A432WKJ0_9GAMM</name>
<keyword evidence="1" id="KW-0472">Membrane</keyword>
<dbReference type="InterPro" id="IPR005182">
    <property type="entry name" value="YdbS-like_PH"/>
</dbReference>
<proteinExistence type="predicted"/>
<keyword evidence="1" id="KW-0812">Transmembrane</keyword>
<keyword evidence="4" id="KW-1185">Reference proteome</keyword>
<organism evidence="3 4">
    <name type="scientific">Aliidiomarina sanyensis</name>
    <dbReference type="NCBI Taxonomy" id="1249555"/>
    <lineage>
        <taxon>Bacteria</taxon>
        <taxon>Pseudomonadati</taxon>
        <taxon>Pseudomonadota</taxon>
        <taxon>Gammaproteobacteria</taxon>
        <taxon>Alteromonadales</taxon>
        <taxon>Idiomarinaceae</taxon>
        <taxon>Aliidiomarina</taxon>
    </lineage>
</organism>
<reference evidence="3 4" key="1">
    <citation type="journal article" date="2011" name="Front. Microbiol.">
        <title>Genomic signatures of strain selection and enhancement in Bacillus atrophaeus var. globigii, a historical biowarfare simulant.</title>
        <authorList>
            <person name="Gibbons H.S."/>
            <person name="Broomall S.M."/>
            <person name="McNew L.A."/>
            <person name="Daligault H."/>
            <person name="Chapman C."/>
            <person name="Bruce D."/>
            <person name="Karavis M."/>
            <person name="Krepps M."/>
            <person name="McGregor P.A."/>
            <person name="Hong C."/>
            <person name="Park K.H."/>
            <person name="Akmal A."/>
            <person name="Feldman A."/>
            <person name="Lin J.S."/>
            <person name="Chang W.E."/>
            <person name="Higgs B.W."/>
            <person name="Demirev P."/>
            <person name="Lindquist J."/>
            <person name="Liem A."/>
            <person name="Fochler E."/>
            <person name="Read T.D."/>
            <person name="Tapia R."/>
            <person name="Johnson S."/>
            <person name="Bishop-Lilly K.A."/>
            <person name="Detter C."/>
            <person name="Han C."/>
            <person name="Sozhamannan S."/>
            <person name="Rosenzweig C.N."/>
            <person name="Skowronski E.W."/>
        </authorList>
    </citation>
    <scope>NUCLEOTIDE SEQUENCE [LARGE SCALE GENOMIC DNA]</scope>
    <source>
        <strain evidence="3 4">GYP-17</strain>
    </source>
</reference>
<dbReference type="AlphaFoldDB" id="A0A432WKJ0"/>
<dbReference type="Pfam" id="PF03703">
    <property type="entry name" value="bPH_2"/>
    <property type="match status" value="3"/>
</dbReference>
<dbReference type="PANTHER" id="PTHR34473">
    <property type="entry name" value="UPF0699 TRANSMEMBRANE PROTEIN YDBS"/>
    <property type="match status" value="1"/>
</dbReference>
<feature type="transmembrane region" description="Helical" evidence="1">
    <location>
        <begin position="237"/>
        <end position="261"/>
    </location>
</feature>
<gene>
    <name evidence="3" type="ORF">CWE11_05675</name>
</gene>
<keyword evidence="1" id="KW-1133">Transmembrane helix</keyword>
<evidence type="ECO:0000313" key="4">
    <source>
        <dbReference type="Proteomes" id="UP000288405"/>
    </source>
</evidence>
<dbReference type="EMBL" id="PIPM01000004">
    <property type="protein sequence ID" value="RUO34217.1"/>
    <property type="molecule type" value="Genomic_DNA"/>
</dbReference>
<evidence type="ECO:0000256" key="1">
    <source>
        <dbReference type="SAM" id="Phobius"/>
    </source>
</evidence>
<accession>A0A432WKJ0</accession>
<dbReference type="PANTHER" id="PTHR34473:SF2">
    <property type="entry name" value="UPF0699 TRANSMEMBRANE PROTEIN YDBT"/>
    <property type="match status" value="1"/>
</dbReference>
<evidence type="ECO:0000313" key="3">
    <source>
        <dbReference type="EMBL" id="RUO34217.1"/>
    </source>
</evidence>
<evidence type="ECO:0000259" key="2">
    <source>
        <dbReference type="Pfam" id="PF03703"/>
    </source>
</evidence>
<feature type="domain" description="YdbS-like PH" evidence="2">
    <location>
        <begin position="264"/>
        <end position="323"/>
    </location>
</feature>
<dbReference type="RefSeq" id="WP_126776635.1">
    <property type="nucleotide sequence ID" value="NZ_PIPM01000004.1"/>
</dbReference>
<feature type="transmembrane region" description="Helical" evidence="1">
    <location>
        <begin position="366"/>
        <end position="394"/>
    </location>
</feature>
<dbReference type="InterPro" id="IPR014529">
    <property type="entry name" value="UCP026631"/>
</dbReference>